<proteinExistence type="predicted"/>
<name>A0A4Y4DUU8_GLUUR</name>
<dbReference type="Proteomes" id="UP000316612">
    <property type="component" value="Unassembled WGS sequence"/>
</dbReference>
<dbReference type="RefSeq" id="WP_170184214.1">
    <property type="nucleotide sequence ID" value="NZ_BAAAJL010000003.1"/>
</dbReference>
<dbReference type="InterPro" id="IPR002477">
    <property type="entry name" value="Peptidoglycan-bd-like"/>
</dbReference>
<dbReference type="PROSITE" id="PS51677">
    <property type="entry name" value="NODB"/>
    <property type="match status" value="1"/>
</dbReference>
<dbReference type="Pfam" id="PF01471">
    <property type="entry name" value="PG_binding_1"/>
    <property type="match status" value="1"/>
</dbReference>
<evidence type="ECO:0000313" key="4">
    <source>
        <dbReference type="Proteomes" id="UP000316612"/>
    </source>
</evidence>
<evidence type="ECO:0000256" key="1">
    <source>
        <dbReference type="SAM" id="SignalP"/>
    </source>
</evidence>
<feature type="chain" id="PRO_5021352466" description="NodB homology domain-containing protein" evidence="1">
    <location>
        <begin position="29"/>
        <end position="310"/>
    </location>
</feature>
<dbReference type="Pfam" id="PF01522">
    <property type="entry name" value="Polysacc_deac_1"/>
    <property type="match status" value="1"/>
</dbReference>
<dbReference type="InterPro" id="IPR036366">
    <property type="entry name" value="PGBDSf"/>
</dbReference>
<reference evidence="3 4" key="1">
    <citation type="submission" date="2019-06" db="EMBL/GenBank/DDBJ databases">
        <title>Whole genome shotgun sequence of Glutamicibacter uratoxydans NBRC 15515.</title>
        <authorList>
            <person name="Hosoyama A."/>
            <person name="Uohara A."/>
            <person name="Ohji S."/>
            <person name="Ichikawa N."/>
        </authorList>
    </citation>
    <scope>NUCLEOTIDE SEQUENCE [LARGE SCALE GENOMIC DNA]</scope>
    <source>
        <strain evidence="3 4">NBRC 15515</strain>
    </source>
</reference>
<dbReference type="GO" id="GO:0016810">
    <property type="term" value="F:hydrolase activity, acting on carbon-nitrogen (but not peptide) bonds"/>
    <property type="evidence" value="ECO:0007669"/>
    <property type="project" value="InterPro"/>
</dbReference>
<dbReference type="InterPro" id="IPR002509">
    <property type="entry name" value="NODB_dom"/>
</dbReference>
<evidence type="ECO:0000313" key="3">
    <source>
        <dbReference type="EMBL" id="GED07220.1"/>
    </source>
</evidence>
<dbReference type="GO" id="GO:0005975">
    <property type="term" value="P:carbohydrate metabolic process"/>
    <property type="evidence" value="ECO:0007669"/>
    <property type="project" value="InterPro"/>
</dbReference>
<dbReference type="Gene3D" id="1.10.101.10">
    <property type="entry name" value="PGBD-like superfamily/PGBD"/>
    <property type="match status" value="1"/>
</dbReference>
<keyword evidence="4" id="KW-1185">Reference proteome</keyword>
<dbReference type="InterPro" id="IPR036365">
    <property type="entry name" value="PGBD-like_sf"/>
</dbReference>
<evidence type="ECO:0000259" key="2">
    <source>
        <dbReference type="PROSITE" id="PS51677"/>
    </source>
</evidence>
<accession>A0A4Y4DUU8</accession>
<dbReference type="SUPFAM" id="SSF47090">
    <property type="entry name" value="PGBD-like"/>
    <property type="match status" value="1"/>
</dbReference>
<feature type="signal peptide" evidence="1">
    <location>
        <begin position="1"/>
        <end position="28"/>
    </location>
</feature>
<dbReference type="InterPro" id="IPR050248">
    <property type="entry name" value="Polysacc_deacetylase_ArnD"/>
</dbReference>
<gene>
    <name evidence="3" type="ORF">AUR04nite_27520</name>
</gene>
<dbReference type="CDD" id="cd10917">
    <property type="entry name" value="CE4_NodB_like_6s_7s"/>
    <property type="match status" value="1"/>
</dbReference>
<dbReference type="Gene3D" id="3.20.20.370">
    <property type="entry name" value="Glycoside hydrolase/deacetylase"/>
    <property type="match status" value="1"/>
</dbReference>
<sequence>MPHVPLRRLLTFASLPFLLLALLIPASAANAAVAPDAAVAVPAAVRSCSSATPVASRPTLNYKDTGSCVKLMQQLLLNKAYKIGASAPTGNYLSGTKAAVLLFQKNNRLVADAVVGPKTWAVLASSKTPKFTSPVYLTFDDCPSGSTSTAARTASNTTLKTARDLGMHLRLYVTGDCLKAKRFDVAYARQMGHTVCSHTNTHPELTKLTLSQIKAELQIPGLTTNCARPPYGAVNTTVRTAFSQLGYRLDLWNVDTNDWRGKTQTEVTNYVIANARPGDVVLMHMNHKAYNSSALKAIKAGLSKKSVNIK</sequence>
<organism evidence="3 4">
    <name type="scientific">Glutamicibacter uratoxydans</name>
    <name type="common">Arthrobacter uratoxydans</name>
    <dbReference type="NCBI Taxonomy" id="43667"/>
    <lineage>
        <taxon>Bacteria</taxon>
        <taxon>Bacillati</taxon>
        <taxon>Actinomycetota</taxon>
        <taxon>Actinomycetes</taxon>
        <taxon>Micrococcales</taxon>
        <taxon>Micrococcaceae</taxon>
        <taxon>Glutamicibacter</taxon>
    </lineage>
</organism>
<dbReference type="SUPFAM" id="SSF88713">
    <property type="entry name" value="Glycoside hydrolase/deacetylase"/>
    <property type="match status" value="1"/>
</dbReference>
<dbReference type="InterPro" id="IPR011330">
    <property type="entry name" value="Glyco_hydro/deAcase_b/a-brl"/>
</dbReference>
<keyword evidence="1" id="KW-0732">Signal</keyword>
<dbReference type="AlphaFoldDB" id="A0A4Y4DUU8"/>
<feature type="domain" description="NodB homology" evidence="2">
    <location>
        <begin position="133"/>
        <end position="310"/>
    </location>
</feature>
<dbReference type="PANTHER" id="PTHR10587">
    <property type="entry name" value="GLYCOSYL TRANSFERASE-RELATED"/>
    <property type="match status" value="1"/>
</dbReference>
<protein>
    <recommendedName>
        <fullName evidence="2">NodB homology domain-containing protein</fullName>
    </recommendedName>
</protein>
<comment type="caution">
    <text evidence="3">The sequence shown here is derived from an EMBL/GenBank/DDBJ whole genome shotgun (WGS) entry which is preliminary data.</text>
</comment>
<dbReference type="EMBL" id="BJNY01000017">
    <property type="protein sequence ID" value="GED07220.1"/>
    <property type="molecule type" value="Genomic_DNA"/>
</dbReference>